<protein>
    <recommendedName>
        <fullName evidence="10">Major facilitator superfamily (MFS) profile domain-containing protein</fullName>
    </recommendedName>
</protein>
<evidence type="ECO:0000256" key="2">
    <source>
        <dbReference type="ARBA" id="ARBA00005982"/>
    </source>
</evidence>
<feature type="transmembrane region" description="Helical" evidence="8">
    <location>
        <begin position="185"/>
        <end position="208"/>
    </location>
</feature>
<gene>
    <name evidence="9" type="ORF">PAHAL_5G302100</name>
</gene>
<dbReference type="GO" id="GO:0022857">
    <property type="term" value="F:transmembrane transporter activity"/>
    <property type="evidence" value="ECO:0007669"/>
    <property type="project" value="InterPro"/>
</dbReference>
<dbReference type="EMBL" id="CM008050">
    <property type="protein sequence ID" value="PAN30340.1"/>
    <property type="molecule type" value="Genomic_DNA"/>
</dbReference>
<keyword evidence="4 8" id="KW-1133">Transmembrane helix</keyword>
<name>A0A2S3HUW5_9POAL</name>
<dbReference type="InterPro" id="IPR018456">
    <property type="entry name" value="PTR2_symporter_CS"/>
</dbReference>
<dbReference type="InterPro" id="IPR036259">
    <property type="entry name" value="MFS_trans_sf"/>
</dbReference>
<evidence type="ECO:0000256" key="5">
    <source>
        <dbReference type="ARBA" id="ARBA00023136"/>
    </source>
</evidence>
<evidence type="ECO:0000256" key="1">
    <source>
        <dbReference type="ARBA" id="ARBA00004141"/>
    </source>
</evidence>
<dbReference type="PANTHER" id="PTHR11654">
    <property type="entry name" value="OLIGOPEPTIDE TRANSPORTER-RELATED"/>
    <property type="match status" value="1"/>
</dbReference>
<dbReference type="Pfam" id="PF00854">
    <property type="entry name" value="PTR2"/>
    <property type="match status" value="1"/>
</dbReference>
<feature type="region of interest" description="Disordered" evidence="7">
    <location>
        <begin position="34"/>
        <end position="58"/>
    </location>
</feature>
<comment type="subcellular location">
    <subcellularLocation>
        <location evidence="1 6">Membrane</location>
        <topology evidence="1 6">Multi-pass membrane protein</topology>
    </subcellularLocation>
</comment>
<dbReference type="Proteomes" id="UP000243499">
    <property type="component" value="Chromosome 5"/>
</dbReference>
<dbReference type="Gramene" id="PAN30340">
    <property type="protein sequence ID" value="PAN30340"/>
    <property type="gene ID" value="PAHAL_5G302100"/>
</dbReference>
<feature type="transmembrane region" description="Helical" evidence="8">
    <location>
        <begin position="160"/>
        <end position="178"/>
    </location>
</feature>
<feature type="transmembrane region" description="Helical" evidence="8">
    <location>
        <begin position="269"/>
        <end position="288"/>
    </location>
</feature>
<evidence type="ECO:0000256" key="8">
    <source>
        <dbReference type="SAM" id="Phobius"/>
    </source>
</evidence>
<accession>A0A2S3HUW5</accession>
<dbReference type="AlphaFoldDB" id="A0A2S3HUW5"/>
<dbReference type="GO" id="GO:0016020">
    <property type="term" value="C:membrane"/>
    <property type="evidence" value="ECO:0007669"/>
    <property type="project" value="UniProtKB-SubCell"/>
</dbReference>
<feature type="transmembrane region" description="Helical" evidence="8">
    <location>
        <begin position="569"/>
        <end position="594"/>
    </location>
</feature>
<comment type="similarity">
    <text evidence="2 6">Belongs to the major facilitator superfamily. Proton-dependent oligopeptide transporter (POT/PTR) (TC 2.A.17) family.</text>
</comment>
<evidence type="ECO:0000256" key="7">
    <source>
        <dbReference type="SAM" id="MobiDB-lite"/>
    </source>
</evidence>
<dbReference type="InterPro" id="IPR000109">
    <property type="entry name" value="POT_fam"/>
</dbReference>
<keyword evidence="5 8" id="KW-0472">Membrane</keyword>
<feature type="transmembrane region" description="Helical" evidence="8">
    <location>
        <begin position="614"/>
        <end position="631"/>
    </location>
</feature>
<feature type="transmembrane region" description="Helical" evidence="8">
    <location>
        <begin position="493"/>
        <end position="513"/>
    </location>
</feature>
<feature type="transmembrane region" description="Helical" evidence="8">
    <location>
        <begin position="458"/>
        <end position="481"/>
    </location>
</feature>
<dbReference type="Gene3D" id="1.20.1250.20">
    <property type="entry name" value="MFS general substrate transporter like domains"/>
    <property type="match status" value="1"/>
</dbReference>
<keyword evidence="3 6" id="KW-0812">Transmembrane</keyword>
<feature type="transmembrane region" description="Helical" evidence="8">
    <location>
        <begin position="533"/>
        <end position="557"/>
    </location>
</feature>
<evidence type="ECO:0000256" key="6">
    <source>
        <dbReference type="RuleBase" id="RU003755"/>
    </source>
</evidence>
<evidence type="ECO:0008006" key="10">
    <source>
        <dbReference type="Google" id="ProtNLM"/>
    </source>
</evidence>
<keyword evidence="6" id="KW-0813">Transport</keyword>
<organism evidence="9">
    <name type="scientific">Panicum hallii</name>
    <dbReference type="NCBI Taxonomy" id="206008"/>
    <lineage>
        <taxon>Eukaryota</taxon>
        <taxon>Viridiplantae</taxon>
        <taxon>Streptophyta</taxon>
        <taxon>Embryophyta</taxon>
        <taxon>Tracheophyta</taxon>
        <taxon>Spermatophyta</taxon>
        <taxon>Magnoliopsida</taxon>
        <taxon>Liliopsida</taxon>
        <taxon>Poales</taxon>
        <taxon>Poaceae</taxon>
        <taxon>PACMAD clade</taxon>
        <taxon>Panicoideae</taxon>
        <taxon>Panicodae</taxon>
        <taxon>Paniceae</taxon>
        <taxon>Panicinae</taxon>
        <taxon>Panicum</taxon>
        <taxon>Panicum sect. Panicum</taxon>
    </lineage>
</organism>
<evidence type="ECO:0000256" key="4">
    <source>
        <dbReference type="ARBA" id="ARBA00022989"/>
    </source>
</evidence>
<dbReference type="PROSITE" id="PS01023">
    <property type="entry name" value="PTR2_2"/>
    <property type="match status" value="1"/>
</dbReference>
<feature type="transmembrane region" description="Helical" evidence="8">
    <location>
        <begin position="294"/>
        <end position="314"/>
    </location>
</feature>
<dbReference type="SUPFAM" id="SSF103473">
    <property type="entry name" value="MFS general substrate transporter"/>
    <property type="match status" value="1"/>
</dbReference>
<dbReference type="PROSITE" id="PS51257">
    <property type="entry name" value="PROKAR_LIPOPROTEIN"/>
    <property type="match status" value="1"/>
</dbReference>
<dbReference type="CDD" id="cd17351">
    <property type="entry name" value="MFS_NPF"/>
    <property type="match status" value="1"/>
</dbReference>
<evidence type="ECO:0000313" key="9">
    <source>
        <dbReference type="EMBL" id="PAN30340.1"/>
    </source>
</evidence>
<proteinExistence type="inferred from homology"/>
<feature type="transmembrane region" description="Helical" evidence="8">
    <location>
        <begin position="416"/>
        <end position="438"/>
    </location>
</feature>
<feature type="transmembrane region" description="Helical" evidence="8">
    <location>
        <begin position="228"/>
        <end position="249"/>
    </location>
</feature>
<evidence type="ECO:0000256" key="3">
    <source>
        <dbReference type="ARBA" id="ARBA00022692"/>
    </source>
</evidence>
<reference evidence="9" key="1">
    <citation type="submission" date="2018-04" db="EMBL/GenBank/DDBJ databases">
        <title>WGS assembly of Panicum hallii.</title>
        <authorList>
            <person name="Lovell J."/>
            <person name="Jenkins J."/>
            <person name="Lowry D."/>
            <person name="Mamidi S."/>
            <person name="Sreedasyam A."/>
            <person name="Weng X."/>
            <person name="Barry K."/>
            <person name="Bonette J."/>
            <person name="Campitelli B."/>
            <person name="Daum C."/>
            <person name="Gordon S."/>
            <person name="Gould B."/>
            <person name="Lipzen A."/>
            <person name="Macqueen A."/>
            <person name="Palacio-Mejia J."/>
            <person name="Plott C."/>
            <person name="Shakirov E."/>
            <person name="Shu S."/>
            <person name="Yoshinaga Y."/>
            <person name="Zane M."/>
            <person name="Rokhsar D."/>
            <person name="Grimwood J."/>
            <person name="Schmutz J."/>
            <person name="Juenger T."/>
        </authorList>
    </citation>
    <scope>NUCLEOTIDE SEQUENCE [LARGE SCALE GENOMIC DNA]</scope>
    <source>
        <strain evidence="9">FIL2</strain>
    </source>
</reference>
<sequence>MRFLQLHSLKKHSILASFSSSSHFVLGCWRALSSAPSTRPPPWSSKYTSLKQSDRISGPPDSFINIAGSPSATMESADEETPLIHYLRPQEEGPQYTSDGTVDIDKKPALKRSTGNWRACYLILGAEISESLAFSGIQKNLVTYLTSVLHESNVDAATNVSTWLGSCFFTPLAGAFLADTYWGRYWTVVIFISIQAVGMIALTVSAWLPLLMGSSFNSSSTHRAAVYLGLYLIAIGSGGIKPCTSALGADQFDGADPGERVNKGSFFNWFFFSINLGSLLSSTALVWVQDNVGWEVGFAIPMALTVFGLAVFVAGRKVYRYKKLEGSPLTRVSQVVVAAVRNHHLKLPKDSSALHEVPSPNEANCKTAHTCQFRFFDKAAIVARSLSDEKGAASTVSPWRLCTVSQVEELKMLLRLFPVWASMVLFFAVTSQASSTFIEQGMAMDNRVGPFTVPPASLSIFHTISIIVGIPIYDAVLVPLARRVTGDDRGLSQLRRLGVGLALSVAAMAYAALVEARRLAAASAPTTSMSIVWQAPSFALVGAAEVFTTTGVLEFFYDQSPGGMKSMGTSLAHLAIAAGSYLNSAVLGGVAWATARGGAPGWIPDDLNEGHLDYFFWLLTALSVVNLLHFVHCSRRYRGNKTAS</sequence>
<dbReference type="GO" id="GO:0006857">
    <property type="term" value="P:oligopeptide transport"/>
    <property type="evidence" value="ECO:0007669"/>
    <property type="project" value="InterPro"/>
</dbReference>